<gene>
    <name evidence="3" type="ORF">AVDCRST_MAG94-4883</name>
</gene>
<protein>
    <recommendedName>
        <fullName evidence="2">H repeat-associated protein N-terminal domain-containing protein</fullName>
    </recommendedName>
</protein>
<name>A0A6J4NCM4_9CYAN</name>
<feature type="transmembrane region" description="Helical" evidence="1">
    <location>
        <begin position="20"/>
        <end position="39"/>
    </location>
</feature>
<dbReference type="Pfam" id="PF13808">
    <property type="entry name" value="DDE_Tnp_1_assoc"/>
    <property type="match status" value="1"/>
</dbReference>
<evidence type="ECO:0000259" key="2">
    <source>
        <dbReference type="Pfam" id="PF13808"/>
    </source>
</evidence>
<proteinExistence type="predicted"/>
<accession>A0A6J4NCM4</accession>
<keyword evidence="1" id="KW-1133">Transmembrane helix</keyword>
<dbReference type="InterPro" id="IPR032806">
    <property type="entry name" value="YbfD_N"/>
</dbReference>
<reference evidence="3" key="1">
    <citation type="submission" date="2020-02" db="EMBL/GenBank/DDBJ databases">
        <authorList>
            <person name="Meier V. D."/>
        </authorList>
    </citation>
    <scope>NUCLEOTIDE SEQUENCE</scope>
    <source>
        <strain evidence="3">AVDCRST_MAG94</strain>
    </source>
</reference>
<dbReference type="NCBIfam" id="NF033564">
    <property type="entry name" value="transpos_ISAs1"/>
    <property type="match status" value="1"/>
</dbReference>
<feature type="domain" description="H repeat-associated protein N-terminal" evidence="2">
    <location>
        <begin position="4"/>
        <end position="90"/>
    </location>
</feature>
<dbReference type="PANTHER" id="PTHR30298">
    <property type="entry name" value="H REPEAT-ASSOCIATED PREDICTED TRANSPOSASE"/>
    <property type="match status" value="1"/>
</dbReference>
<dbReference type="InterPro" id="IPR051698">
    <property type="entry name" value="Transposase_11-like"/>
</dbReference>
<sequence>MSLIEHLQTIRDFRTQPEYPLWVVLLLVLMGTMSGCTGYRPLADFVARHQVELLPLLQLPQQRLPSLSTLRRIMVRVDFELFTDAFNAWAKERFAPAPGEQLATDGKSIKASVRDYDQSYQDFVSVVSAFSVQQGVVVGLEIMRNQQTSEIQTVEVLLAKLQLKGVCLSLDALHTQKNSGANHS</sequence>
<organism evidence="3">
    <name type="scientific">uncultured Leptolyngbya sp</name>
    <dbReference type="NCBI Taxonomy" id="332963"/>
    <lineage>
        <taxon>Bacteria</taxon>
        <taxon>Bacillati</taxon>
        <taxon>Cyanobacteriota</taxon>
        <taxon>Cyanophyceae</taxon>
        <taxon>Leptolyngbyales</taxon>
        <taxon>Leptolyngbyaceae</taxon>
        <taxon>Leptolyngbya group</taxon>
        <taxon>Leptolyngbya</taxon>
        <taxon>environmental samples</taxon>
    </lineage>
</organism>
<dbReference type="InterPro" id="IPR047647">
    <property type="entry name" value="ISAs1_transpos"/>
</dbReference>
<evidence type="ECO:0000313" key="3">
    <source>
        <dbReference type="EMBL" id="CAA9381064.1"/>
    </source>
</evidence>
<keyword evidence="1" id="KW-0472">Membrane</keyword>
<evidence type="ECO:0000256" key="1">
    <source>
        <dbReference type="SAM" id="Phobius"/>
    </source>
</evidence>
<dbReference type="PANTHER" id="PTHR30298:SF0">
    <property type="entry name" value="PROTEIN YBFL-RELATED"/>
    <property type="match status" value="1"/>
</dbReference>
<keyword evidence="1" id="KW-0812">Transmembrane</keyword>
<dbReference type="AlphaFoldDB" id="A0A6J4NCM4"/>
<dbReference type="EMBL" id="CADCTY010001687">
    <property type="protein sequence ID" value="CAA9381064.1"/>
    <property type="molecule type" value="Genomic_DNA"/>
</dbReference>